<sequence length="76" mass="8435">MFFNEMRGDSHSRRFRGEEVPVVSRRESVTDTGSSAFETRALMPLGARFGDGGPDSKFLAPLRGAPIRLATFKLVF</sequence>
<gene>
    <name evidence="1" type="ORF">CEXT_91861</name>
</gene>
<dbReference type="AlphaFoldDB" id="A0AAV4M4N0"/>
<organism evidence="1 2">
    <name type="scientific">Caerostris extrusa</name>
    <name type="common">Bark spider</name>
    <name type="synonym">Caerostris bankana</name>
    <dbReference type="NCBI Taxonomy" id="172846"/>
    <lineage>
        <taxon>Eukaryota</taxon>
        <taxon>Metazoa</taxon>
        <taxon>Ecdysozoa</taxon>
        <taxon>Arthropoda</taxon>
        <taxon>Chelicerata</taxon>
        <taxon>Arachnida</taxon>
        <taxon>Araneae</taxon>
        <taxon>Araneomorphae</taxon>
        <taxon>Entelegynae</taxon>
        <taxon>Araneoidea</taxon>
        <taxon>Araneidae</taxon>
        <taxon>Caerostris</taxon>
    </lineage>
</organism>
<evidence type="ECO:0000313" key="2">
    <source>
        <dbReference type="Proteomes" id="UP001054945"/>
    </source>
</evidence>
<keyword evidence="2" id="KW-1185">Reference proteome</keyword>
<comment type="caution">
    <text evidence="1">The sequence shown here is derived from an EMBL/GenBank/DDBJ whole genome shotgun (WGS) entry which is preliminary data.</text>
</comment>
<dbReference type="Proteomes" id="UP001054945">
    <property type="component" value="Unassembled WGS sequence"/>
</dbReference>
<name>A0AAV4M4N0_CAEEX</name>
<evidence type="ECO:0000313" key="1">
    <source>
        <dbReference type="EMBL" id="GIX66822.1"/>
    </source>
</evidence>
<proteinExistence type="predicted"/>
<protein>
    <submittedName>
        <fullName evidence="1">Uncharacterized protein</fullName>
    </submittedName>
</protein>
<accession>A0AAV4M4N0</accession>
<dbReference type="EMBL" id="BPLR01001824">
    <property type="protein sequence ID" value="GIX66822.1"/>
    <property type="molecule type" value="Genomic_DNA"/>
</dbReference>
<reference evidence="1 2" key="1">
    <citation type="submission" date="2021-06" db="EMBL/GenBank/DDBJ databases">
        <title>Caerostris extrusa draft genome.</title>
        <authorList>
            <person name="Kono N."/>
            <person name="Arakawa K."/>
        </authorList>
    </citation>
    <scope>NUCLEOTIDE SEQUENCE [LARGE SCALE GENOMIC DNA]</scope>
</reference>